<sequence>MSIAGNLEHLHQQIHEACRRANRSYSEVALMAVSKVHPVEVILEAYAAGQRLFGENRVQEFQEKSLHLAALTDAEFHLIGPLQSNKTARAAELFHAIDAVDSLKIAQRLNAAAKALGKKLPILVEVKLSHEESKHGFAPAELPALLEAMEPLESIKAVGLMTVPPWSEDAELARPYFRDLRGLRDQSLARFPKLTQLSMGMSNDFQVAIEEGSTCVRVGTALFGKRIVASAG</sequence>
<comment type="similarity">
    <text evidence="2 4">Belongs to the pyridoxal phosphate-binding protein YggS/PROSC family.</text>
</comment>
<dbReference type="Pfam" id="PF01168">
    <property type="entry name" value="Ala_racemase_N"/>
    <property type="match status" value="1"/>
</dbReference>
<evidence type="ECO:0000256" key="1">
    <source>
        <dbReference type="ARBA" id="ARBA00022898"/>
    </source>
</evidence>
<comment type="cofactor">
    <cofactor evidence="3">
        <name>pyridoxal 5'-phosphate</name>
        <dbReference type="ChEBI" id="CHEBI:597326"/>
    </cofactor>
</comment>
<evidence type="ECO:0000256" key="4">
    <source>
        <dbReference type="RuleBase" id="RU004514"/>
    </source>
</evidence>
<feature type="domain" description="Alanine racemase N-terminal" evidence="5">
    <location>
        <begin position="8"/>
        <end position="225"/>
    </location>
</feature>
<evidence type="ECO:0000259" key="5">
    <source>
        <dbReference type="Pfam" id="PF01168"/>
    </source>
</evidence>
<keyword evidence="1 2" id="KW-0663">Pyridoxal phosphate</keyword>
<evidence type="ECO:0000256" key="3">
    <source>
        <dbReference type="PIRSR" id="PIRSR004848-1"/>
    </source>
</evidence>
<comment type="caution">
    <text evidence="6">The sequence shown here is derived from an EMBL/GenBank/DDBJ whole genome shotgun (WGS) entry which is preliminary data.</text>
</comment>
<dbReference type="PIRSF" id="PIRSF004848">
    <property type="entry name" value="YBL036c_PLPDEIII"/>
    <property type="match status" value="1"/>
</dbReference>
<dbReference type="CDD" id="cd00635">
    <property type="entry name" value="PLPDE_III_YBL036c_like"/>
    <property type="match status" value="1"/>
</dbReference>
<dbReference type="NCBIfam" id="TIGR00044">
    <property type="entry name" value="YggS family pyridoxal phosphate-dependent enzyme"/>
    <property type="match status" value="1"/>
</dbReference>
<dbReference type="PANTHER" id="PTHR10146">
    <property type="entry name" value="PROLINE SYNTHETASE CO-TRANSCRIBED BACTERIAL HOMOLOG PROTEIN"/>
    <property type="match status" value="1"/>
</dbReference>
<dbReference type="InterPro" id="IPR011078">
    <property type="entry name" value="PyrdxlP_homeostasis"/>
</dbReference>
<reference evidence="6 7" key="1">
    <citation type="submission" date="2020-07" db="EMBL/GenBank/DDBJ databases">
        <title>Genomic Encyclopedia of Type Strains, Phase IV (KMG-V): Genome sequencing to study the core and pangenomes of soil and plant-associated prokaryotes.</title>
        <authorList>
            <person name="Whitman W."/>
        </authorList>
    </citation>
    <scope>NUCLEOTIDE SEQUENCE [LARGE SCALE GENOMIC DNA]</scope>
    <source>
        <strain evidence="6 7">M8UP30</strain>
    </source>
</reference>
<dbReference type="GO" id="GO:0030170">
    <property type="term" value="F:pyridoxal phosphate binding"/>
    <property type="evidence" value="ECO:0007669"/>
    <property type="project" value="UniProtKB-UniRule"/>
</dbReference>
<evidence type="ECO:0000313" key="7">
    <source>
        <dbReference type="Proteomes" id="UP000534186"/>
    </source>
</evidence>
<gene>
    <name evidence="6" type="ORF">HDF12_000987</name>
</gene>
<dbReference type="PANTHER" id="PTHR10146:SF14">
    <property type="entry name" value="PYRIDOXAL PHOSPHATE HOMEOSTASIS PROTEIN"/>
    <property type="match status" value="1"/>
</dbReference>
<comment type="function">
    <text evidence="2">Pyridoxal 5'-phosphate (PLP)-binding protein, which is involved in PLP homeostasis.</text>
</comment>
<name>A0A7Y9T207_9BACT</name>
<dbReference type="Gene3D" id="3.20.20.10">
    <property type="entry name" value="Alanine racemase"/>
    <property type="match status" value="1"/>
</dbReference>
<dbReference type="InterPro" id="IPR001608">
    <property type="entry name" value="Ala_racemase_N"/>
</dbReference>
<dbReference type="Proteomes" id="UP000534186">
    <property type="component" value="Unassembled WGS sequence"/>
</dbReference>
<dbReference type="FunFam" id="3.20.20.10:FF:000018">
    <property type="entry name" value="Pyridoxal phosphate homeostasis protein"/>
    <property type="match status" value="1"/>
</dbReference>
<dbReference type="SUPFAM" id="SSF51419">
    <property type="entry name" value="PLP-binding barrel"/>
    <property type="match status" value="1"/>
</dbReference>
<protein>
    <recommendedName>
        <fullName evidence="2">Pyridoxal phosphate homeostasis protein</fullName>
        <shortName evidence="2">PLP homeostasis protein</shortName>
    </recommendedName>
</protein>
<feature type="modified residue" description="N6-(pyridoxal phosphate)lysine" evidence="2 3">
    <location>
        <position position="35"/>
    </location>
</feature>
<dbReference type="InterPro" id="IPR029066">
    <property type="entry name" value="PLP-binding_barrel"/>
</dbReference>
<evidence type="ECO:0000313" key="6">
    <source>
        <dbReference type="EMBL" id="NYF50622.1"/>
    </source>
</evidence>
<accession>A0A7Y9T207</accession>
<organism evidence="6 7">
    <name type="scientific">Tunturiibacter lichenicola</name>
    <dbReference type="NCBI Taxonomy" id="2051959"/>
    <lineage>
        <taxon>Bacteria</taxon>
        <taxon>Pseudomonadati</taxon>
        <taxon>Acidobacteriota</taxon>
        <taxon>Terriglobia</taxon>
        <taxon>Terriglobales</taxon>
        <taxon>Acidobacteriaceae</taxon>
        <taxon>Tunturiibacter</taxon>
    </lineage>
</organism>
<dbReference type="AlphaFoldDB" id="A0A7Y9T207"/>
<dbReference type="HAMAP" id="MF_02087">
    <property type="entry name" value="PLP_homeostasis"/>
    <property type="match status" value="1"/>
</dbReference>
<evidence type="ECO:0000256" key="2">
    <source>
        <dbReference type="HAMAP-Rule" id="MF_02087"/>
    </source>
</evidence>
<proteinExistence type="inferred from homology"/>
<dbReference type="EMBL" id="JACCCV010000001">
    <property type="protein sequence ID" value="NYF50622.1"/>
    <property type="molecule type" value="Genomic_DNA"/>
</dbReference>